<gene>
    <name evidence="2" type="ORF">EAF07_01515</name>
</gene>
<evidence type="ECO:0000313" key="3">
    <source>
        <dbReference type="Proteomes" id="UP000279194"/>
    </source>
</evidence>
<proteinExistence type="predicted"/>
<name>A0A3L9DZK4_9STRE</name>
<comment type="caution">
    <text evidence="2">The sequence shown here is derived from an EMBL/GenBank/DDBJ whole genome shotgun (WGS) entry which is preliminary data.</text>
</comment>
<dbReference type="EMBL" id="RCVM01000001">
    <property type="protein sequence ID" value="RLY05403.1"/>
    <property type="molecule type" value="Genomic_DNA"/>
</dbReference>
<dbReference type="SUPFAM" id="SSF55729">
    <property type="entry name" value="Acyl-CoA N-acyltransferases (Nat)"/>
    <property type="match status" value="1"/>
</dbReference>
<organism evidence="2 3">
    <name type="scientific">Streptococcus hillyeri</name>
    <dbReference type="NCBI Taxonomy" id="2282420"/>
    <lineage>
        <taxon>Bacteria</taxon>
        <taxon>Bacillati</taxon>
        <taxon>Bacillota</taxon>
        <taxon>Bacilli</taxon>
        <taxon>Lactobacillales</taxon>
        <taxon>Streptococcaceae</taxon>
        <taxon>Streptococcus</taxon>
    </lineage>
</organism>
<dbReference type="InterPro" id="IPR000182">
    <property type="entry name" value="GNAT_dom"/>
</dbReference>
<protein>
    <submittedName>
        <fullName evidence="2">N-acetyltransferase</fullName>
    </submittedName>
</protein>
<evidence type="ECO:0000259" key="1">
    <source>
        <dbReference type="PROSITE" id="PS51186"/>
    </source>
</evidence>
<evidence type="ECO:0000313" key="2">
    <source>
        <dbReference type="EMBL" id="RLY05403.1"/>
    </source>
</evidence>
<dbReference type="GO" id="GO:0016747">
    <property type="term" value="F:acyltransferase activity, transferring groups other than amino-acyl groups"/>
    <property type="evidence" value="ECO:0007669"/>
    <property type="project" value="InterPro"/>
</dbReference>
<dbReference type="Pfam" id="PF13302">
    <property type="entry name" value="Acetyltransf_3"/>
    <property type="match status" value="1"/>
</dbReference>
<dbReference type="AlphaFoldDB" id="A0A3L9DZK4"/>
<feature type="domain" description="N-acetyltransferase" evidence="1">
    <location>
        <begin position="14"/>
        <end position="176"/>
    </location>
</feature>
<dbReference type="PROSITE" id="PS51186">
    <property type="entry name" value="GNAT"/>
    <property type="match status" value="1"/>
</dbReference>
<sequence length="188" mass="21643">MNPIGTKTIETDRLILRQWRLEDATAMFQNWASDVENTQYVPWEAHKSVAITEEFLAERVKDYQDNQVFRWAITLKGSPDEVIGDISVVAIRPNVDEAEIGYILSKQYWNQGLMTEVLREVIDFLFGEVGFNRIVAGFLAENLASGHVIEKAGMRYEGTFRQAMKVKGRIFDYTCYGLLKSDWLAHKQ</sequence>
<dbReference type="Gene3D" id="3.40.630.30">
    <property type="match status" value="1"/>
</dbReference>
<dbReference type="InterPro" id="IPR051531">
    <property type="entry name" value="N-acetyltransferase"/>
</dbReference>
<keyword evidence="3" id="KW-1185">Reference proteome</keyword>
<keyword evidence="2" id="KW-0808">Transferase</keyword>
<dbReference type="RefSeq" id="WP_121834527.1">
    <property type="nucleotide sequence ID" value="NZ_CP163513.1"/>
</dbReference>
<reference evidence="2 3" key="1">
    <citation type="submission" date="2018-10" db="EMBL/GenBank/DDBJ databases">
        <title>Streptococcus hillyeri sp. nov., isolated from equine tracheal sample.</title>
        <authorList>
            <person name="Macfadyen A.C."/>
            <person name="Waller A."/>
            <person name="Paterson G.K."/>
        </authorList>
    </citation>
    <scope>NUCLEOTIDE SEQUENCE [LARGE SCALE GENOMIC DNA]</scope>
    <source>
        <strain evidence="2 3">28462</strain>
    </source>
</reference>
<dbReference type="InterPro" id="IPR016181">
    <property type="entry name" value="Acyl_CoA_acyltransferase"/>
</dbReference>
<dbReference type="OrthoDB" id="9798081at2"/>
<dbReference type="PANTHER" id="PTHR43792">
    <property type="entry name" value="GNAT FAMILY, PUTATIVE (AFU_ORTHOLOGUE AFUA_3G00765)-RELATED-RELATED"/>
    <property type="match status" value="1"/>
</dbReference>
<accession>A0A3L9DZK4</accession>
<dbReference type="Proteomes" id="UP000279194">
    <property type="component" value="Unassembled WGS sequence"/>
</dbReference>